<dbReference type="GO" id="GO:0003677">
    <property type="term" value="F:DNA binding"/>
    <property type="evidence" value="ECO:0007669"/>
    <property type="project" value="UniProtKB-KW"/>
</dbReference>
<dbReference type="PROSITE" id="PS51077">
    <property type="entry name" value="HTH_ICLR"/>
    <property type="match status" value="1"/>
</dbReference>
<evidence type="ECO:0000313" key="7">
    <source>
        <dbReference type="Proteomes" id="UP000886884"/>
    </source>
</evidence>
<gene>
    <name evidence="6" type="ORF">IAA64_02755</name>
</gene>
<name>A0A9D1TC64_9FIRM</name>
<dbReference type="PROSITE" id="PS51078">
    <property type="entry name" value="ICLR_ED"/>
    <property type="match status" value="1"/>
</dbReference>
<dbReference type="InterPro" id="IPR036390">
    <property type="entry name" value="WH_DNA-bd_sf"/>
</dbReference>
<keyword evidence="2" id="KW-0238">DNA-binding</keyword>
<dbReference type="InterPro" id="IPR050707">
    <property type="entry name" value="HTH_MetabolicPath_Reg"/>
</dbReference>
<dbReference type="InterPro" id="IPR029016">
    <property type="entry name" value="GAF-like_dom_sf"/>
</dbReference>
<dbReference type="InterPro" id="IPR036388">
    <property type="entry name" value="WH-like_DNA-bd_sf"/>
</dbReference>
<protein>
    <submittedName>
        <fullName evidence="6">IclR family transcriptional regulator</fullName>
    </submittedName>
</protein>
<feature type="domain" description="IclR-ED" evidence="5">
    <location>
        <begin position="71"/>
        <end position="254"/>
    </location>
</feature>
<evidence type="ECO:0000256" key="2">
    <source>
        <dbReference type="ARBA" id="ARBA00023125"/>
    </source>
</evidence>
<dbReference type="Gene3D" id="3.30.450.40">
    <property type="match status" value="1"/>
</dbReference>
<dbReference type="GO" id="GO:0045892">
    <property type="term" value="P:negative regulation of DNA-templated transcription"/>
    <property type="evidence" value="ECO:0007669"/>
    <property type="project" value="TreeGrafter"/>
</dbReference>
<dbReference type="EMBL" id="DVOT01000051">
    <property type="protein sequence ID" value="HIV26863.1"/>
    <property type="molecule type" value="Genomic_DNA"/>
</dbReference>
<sequence>MEPKSGEKIKVLEKAITILDMIKASNRPLGVNELSRECGVNLTTTFRILKTLQGRGWVYQDQNDKYIIGYKVSFVTEKNNFYVALKEIAYYTMARFSALVSQAMNLIVRENSKCFILQQSRTEKIVDYVPPIGTYVPIYASAGGKILLSELSDSLRGVILDQLDFKPLTAYTITSKTAFLEELARCQERGYALDVRESQEEGFCIAVPVRSHEGEIIAALSFSGILGGLSEEETARYFQLLKEASAEITKNLFCV</sequence>
<reference evidence="6" key="2">
    <citation type="journal article" date="2021" name="PeerJ">
        <title>Extensive microbial diversity within the chicken gut microbiome revealed by metagenomics and culture.</title>
        <authorList>
            <person name="Gilroy R."/>
            <person name="Ravi A."/>
            <person name="Getino M."/>
            <person name="Pursley I."/>
            <person name="Horton D.L."/>
            <person name="Alikhan N.F."/>
            <person name="Baker D."/>
            <person name="Gharbi K."/>
            <person name="Hall N."/>
            <person name="Watson M."/>
            <person name="Adriaenssens E.M."/>
            <person name="Foster-Nyarko E."/>
            <person name="Jarju S."/>
            <person name="Secka A."/>
            <person name="Antonio M."/>
            <person name="Oren A."/>
            <person name="Chaudhuri R.R."/>
            <person name="La Ragione R."/>
            <person name="Hildebrand F."/>
            <person name="Pallen M.J."/>
        </authorList>
    </citation>
    <scope>NUCLEOTIDE SEQUENCE</scope>
    <source>
        <strain evidence="6">CHK183-6373</strain>
    </source>
</reference>
<dbReference type="PANTHER" id="PTHR30136">
    <property type="entry name" value="HELIX-TURN-HELIX TRANSCRIPTIONAL REGULATOR, ICLR FAMILY"/>
    <property type="match status" value="1"/>
</dbReference>
<dbReference type="InterPro" id="IPR005471">
    <property type="entry name" value="Tscrpt_reg_IclR_N"/>
</dbReference>
<dbReference type="SUPFAM" id="SSF46785">
    <property type="entry name" value="Winged helix' DNA-binding domain"/>
    <property type="match status" value="1"/>
</dbReference>
<comment type="caution">
    <text evidence="6">The sequence shown here is derived from an EMBL/GenBank/DDBJ whole genome shotgun (WGS) entry which is preliminary data.</text>
</comment>
<dbReference type="SMART" id="SM00346">
    <property type="entry name" value="HTH_ICLR"/>
    <property type="match status" value="1"/>
</dbReference>
<dbReference type="Pfam" id="PF09339">
    <property type="entry name" value="HTH_IclR"/>
    <property type="match status" value="1"/>
</dbReference>
<dbReference type="Pfam" id="PF01614">
    <property type="entry name" value="IclR_C"/>
    <property type="match status" value="1"/>
</dbReference>
<organism evidence="6 7">
    <name type="scientific">Candidatus Ornithocaccomicrobium faecavium</name>
    <dbReference type="NCBI Taxonomy" id="2840890"/>
    <lineage>
        <taxon>Bacteria</taxon>
        <taxon>Bacillati</taxon>
        <taxon>Bacillota</taxon>
        <taxon>Clostridia</taxon>
        <taxon>Candidatus Ornithocaccomicrobium</taxon>
    </lineage>
</organism>
<evidence type="ECO:0000259" key="5">
    <source>
        <dbReference type="PROSITE" id="PS51078"/>
    </source>
</evidence>
<feature type="domain" description="HTH iclR-type" evidence="4">
    <location>
        <begin position="9"/>
        <end position="70"/>
    </location>
</feature>
<dbReference type="AlphaFoldDB" id="A0A9D1TC64"/>
<evidence type="ECO:0000259" key="4">
    <source>
        <dbReference type="PROSITE" id="PS51077"/>
    </source>
</evidence>
<dbReference type="InterPro" id="IPR014757">
    <property type="entry name" value="Tscrpt_reg_IclR_C"/>
</dbReference>
<dbReference type="GO" id="GO:0003700">
    <property type="term" value="F:DNA-binding transcription factor activity"/>
    <property type="evidence" value="ECO:0007669"/>
    <property type="project" value="TreeGrafter"/>
</dbReference>
<evidence type="ECO:0000256" key="1">
    <source>
        <dbReference type="ARBA" id="ARBA00023015"/>
    </source>
</evidence>
<keyword evidence="3" id="KW-0804">Transcription</keyword>
<dbReference type="Gene3D" id="1.10.10.10">
    <property type="entry name" value="Winged helix-like DNA-binding domain superfamily/Winged helix DNA-binding domain"/>
    <property type="match status" value="1"/>
</dbReference>
<proteinExistence type="predicted"/>
<dbReference type="Proteomes" id="UP000886884">
    <property type="component" value="Unassembled WGS sequence"/>
</dbReference>
<dbReference type="PANTHER" id="PTHR30136:SF35">
    <property type="entry name" value="HTH-TYPE TRANSCRIPTIONAL REGULATOR RV1719"/>
    <property type="match status" value="1"/>
</dbReference>
<accession>A0A9D1TC64</accession>
<evidence type="ECO:0000313" key="6">
    <source>
        <dbReference type="EMBL" id="HIV26863.1"/>
    </source>
</evidence>
<keyword evidence="1" id="KW-0805">Transcription regulation</keyword>
<evidence type="ECO:0000256" key="3">
    <source>
        <dbReference type="ARBA" id="ARBA00023163"/>
    </source>
</evidence>
<dbReference type="SUPFAM" id="SSF55781">
    <property type="entry name" value="GAF domain-like"/>
    <property type="match status" value="1"/>
</dbReference>
<reference evidence="6" key="1">
    <citation type="submission" date="2020-10" db="EMBL/GenBank/DDBJ databases">
        <authorList>
            <person name="Gilroy R."/>
        </authorList>
    </citation>
    <scope>NUCLEOTIDE SEQUENCE</scope>
    <source>
        <strain evidence="6">CHK183-6373</strain>
    </source>
</reference>